<keyword evidence="9" id="KW-0472">Membrane</keyword>
<accession>A0A376TJB9</accession>
<comment type="subcellular location">
    <subcellularLocation>
        <location evidence="1">Cell outer membrane</location>
        <topology evidence="1">Multi-pass membrane protein</topology>
    </subcellularLocation>
</comment>
<evidence type="ECO:0000256" key="9">
    <source>
        <dbReference type="ARBA" id="ARBA00023136"/>
    </source>
</evidence>
<keyword evidence="3" id="KW-1134">Transmembrane beta strand</keyword>
<evidence type="ECO:0000256" key="7">
    <source>
        <dbReference type="ARBA" id="ARBA00022750"/>
    </source>
</evidence>
<evidence type="ECO:0000256" key="10">
    <source>
        <dbReference type="ARBA" id="ARBA00023237"/>
    </source>
</evidence>
<dbReference type="GO" id="GO:0006508">
    <property type="term" value="P:proteolysis"/>
    <property type="evidence" value="ECO:0007669"/>
    <property type="project" value="UniProtKB-KW"/>
</dbReference>
<dbReference type="EMBL" id="UGCO01000001">
    <property type="protein sequence ID" value="STI77227.1"/>
    <property type="molecule type" value="Genomic_DNA"/>
</dbReference>
<dbReference type="GO" id="GO:0009279">
    <property type="term" value="C:cell outer membrane"/>
    <property type="evidence" value="ECO:0007669"/>
    <property type="project" value="UniProtKB-SubCell"/>
</dbReference>
<evidence type="ECO:0000256" key="5">
    <source>
        <dbReference type="ARBA" id="ARBA00022692"/>
    </source>
</evidence>
<keyword evidence="10" id="KW-0998">Cell outer membrane</keyword>
<evidence type="ECO:0000256" key="4">
    <source>
        <dbReference type="ARBA" id="ARBA00022670"/>
    </source>
</evidence>
<dbReference type="InterPro" id="IPR000036">
    <property type="entry name" value="Peptidase_A26_omptin"/>
</dbReference>
<organism evidence="12 13">
    <name type="scientific">Escherichia coli</name>
    <dbReference type="NCBI Taxonomy" id="562"/>
    <lineage>
        <taxon>Bacteria</taxon>
        <taxon>Pseudomonadati</taxon>
        <taxon>Pseudomonadota</taxon>
        <taxon>Gammaproteobacteria</taxon>
        <taxon>Enterobacterales</taxon>
        <taxon>Enterobacteriaceae</taxon>
        <taxon>Escherichia</taxon>
    </lineage>
</organism>
<dbReference type="InterPro" id="IPR020080">
    <property type="entry name" value="OM_adhesin/peptidase_omptin"/>
</dbReference>
<dbReference type="Pfam" id="PF01278">
    <property type="entry name" value="Omptin"/>
    <property type="match status" value="1"/>
</dbReference>
<keyword evidence="7" id="KW-0064">Aspartyl protease</keyword>
<dbReference type="SUPFAM" id="SSF69917">
    <property type="entry name" value="OMPT-like"/>
    <property type="match status" value="1"/>
</dbReference>
<evidence type="ECO:0000256" key="8">
    <source>
        <dbReference type="ARBA" id="ARBA00022801"/>
    </source>
</evidence>
<dbReference type="PROSITE" id="PS00834">
    <property type="entry name" value="OMPTIN_1"/>
    <property type="match status" value="1"/>
</dbReference>
<evidence type="ECO:0000256" key="1">
    <source>
        <dbReference type="ARBA" id="ARBA00004571"/>
    </source>
</evidence>
<keyword evidence="4 12" id="KW-0645">Protease</keyword>
<reference evidence="12 13" key="1">
    <citation type="submission" date="2018-06" db="EMBL/GenBank/DDBJ databases">
        <authorList>
            <consortium name="Pathogen Informatics"/>
            <person name="Doyle S."/>
        </authorList>
    </citation>
    <scope>NUCLEOTIDE SEQUENCE [LARGE SCALE GENOMIC DNA]</scope>
    <source>
        <strain evidence="12 13">NCTC8985</strain>
    </source>
</reference>
<gene>
    <name evidence="12" type="primary">ompT_2</name>
    <name evidence="12" type="ORF">NCTC8985_02517</name>
</gene>
<sequence length="108" mass="12612">MVDQDWMDSSNPGTWTDESRHPDTQLNYANEFDLNIKGWLLNEPITAWDSWPDIRKAVIALRQRWFLYLTVLRRDSEMISAPSRMEKGQSATNNVLKCPTLADWKLSL</sequence>
<evidence type="ECO:0000256" key="3">
    <source>
        <dbReference type="ARBA" id="ARBA00022452"/>
    </source>
</evidence>
<dbReference type="AlphaFoldDB" id="A0A376TJB9"/>
<dbReference type="Proteomes" id="UP000254405">
    <property type="component" value="Unassembled WGS sequence"/>
</dbReference>
<evidence type="ECO:0000256" key="11">
    <source>
        <dbReference type="SAM" id="MobiDB-lite"/>
    </source>
</evidence>
<evidence type="ECO:0000313" key="12">
    <source>
        <dbReference type="EMBL" id="STI77227.1"/>
    </source>
</evidence>
<feature type="region of interest" description="Disordered" evidence="11">
    <location>
        <begin position="1"/>
        <end position="22"/>
    </location>
</feature>
<dbReference type="EC" id="3.4.23.49" evidence="12"/>
<evidence type="ECO:0000256" key="6">
    <source>
        <dbReference type="ARBA" id="ARBA00022729"/>
    </source>
</evidence>
<dbReference type="InterPro" id="IPR020079">
    <property type="entry name" value="Peptidase_A26_CS"/>
</dbReference>
<dbReference type="GO" id="GO:0004190">
    <property type="term" value="F:aspartic-type endopeptidase activity"/>
    <property type="evidence" value="ECO:0007669"/>
    <property type="project" value="UniProtKB-KW"/>
</dbReference>
<dbReference type="Gene3D" id="2.40.128.90">
    <property type="entry name" value="OMPT-like"/>
    <property type="match status" value="1"/>
</dbReference>
<feature type="compositionally biased region" description="Polar residues" evidence="11">
    <location>
        <begin position="7"/>
        <end position="16"/>
    </location>
</feature>
<comment type="similarity">
    <text evidence="2">Belongs to the peptidase A26 family.</text>
</comment>
<keyword evidence="5" id="KW-0812">Transmembrane</keyword>
<evidence type="ECO:0000256" key="2">
    <source>
        <dbReference type="ARBA" id="ARBA00006923"/>
    </source>
</evidence>
<dbReference type="InterPro" id="IPR053724">
    <property type="entry name" value="OMP_A26_sf"/>
</dbReference>
<keyword evidence="6" id="KW-0732">Signal</keyword>
<evidence type="ECO:0000313" key="13">
    <source>
        <dbReference type="Proteomes" id="UP000254405"/>
    </source>
</evidence>
<proteinExistence type="inferred from homology"/>
<protein>
    <submittedName>
        <fullName evidence="12">Outer membrane protease</fullName>
        <ecNumber evidence="12">3.4.23.49</ecNumber>
    </submittedName>
</protein>
<keyword evidence="8 12" id="KW-0378">Hydrolase</keyword>
<name>A0A376TJB9_ECOLX</name>